<dbReference type="Gene3D" id="2.30.30.40">
    <property type="entry name" value="SH3 Domains"/>
    <property type="match status" value="1"/>
</dbReference>
<dbReference type="AlphaFoldDB" id="A0A099FWZ3"/>
<evidence type="ECO:0000313" key="2">
    <source>
        <dbReference type="Proteomes" id="UP000182944"/>
    </source>
</evidence>
<organism evidence="1 2">
    <name type="scientific">Paracoccus sanguinis</name>
    <dbReference type="NCBI Taxonomy" id="1545044"/>
    <lineage>
        <taxon>Bacteria</taxon>
        <taxon>Pseudomonadati</taxon>
        <taxon>Pseudomonadota</taxon>
        <taxon>Alphaproteobacteria</taxon>
        <taxon>Rhodobacterales</taxon>
        <taxon>Paracoccaceae</taxon>
        <taxon>Paracoccus</taxon>
    </lineage>
</organism>
<dbReference type="Proteomes" id="UP000182944">
    <property type="component" value="Unassembled WGS sequence"/>
</dbReference>
<accession>A0A099FZ41</accession>
<dbReference type="Pfam" id="PF06823">
    <property type="entry name" value="DUF1236"/>
    <property type="match status" value="1"/>
</dbReference>
<dbReference type="Pfam" id="PF08239">
    <property type="entry name" value="SH3_3"/>
    <property type="match status" value="1"/>
</dbReference>
<dbReference type="PROSITE" id="PS51781">
    <property type="entry name" value="SH3B"/>
    <property type="match status" value="1"/>
</dbReference>
<accession>A0A099FWZ3</accession>
<proteinExistence type="predicted"/>
<dbReference type="OrthoDB" id="102964at2"/>
<sequence>MKKLLATTTVAALAFAGAASAETMATAATDLNLRSAPQSTASVVTVIANGDEVSVAGCIESANWCEVTYKDQKGWAYGDYLTTKVGDKVEALYPNRQAVGVTVIEAPKVDEQKQAMDTAVGGTTGAAVGAVVGGPVGALVGAAIGGSAGAAASLTPAPEVRTYIDANPHDAVVLDGEVVVGAGIPDSVTLYEIPDQKDFKYVIVNGQPVLVNPADRRIVYVYR</sequence>
<name>A0A099FWZ3_9RHOB</name>
<dbReference type="InterPro" id="IPR009642">
    <property type="entry name" value="DUF1236"/>
</dbReference>
<evidence type="ECO:0000313" key="1">
    <source>
        <dbReference type="EMBL" id="SDW52459.1"/>
    </source>
</evidence>
<keyword evidence="2" id="KW-1185">Reference proteome</keyword>
<protein>
    <submittedName>
        <fullName evidence="1">SH3 domain-containing protein</fullName>
    </submittedName>
</protein>
<dbReference type="EMBL" id="FNNA01000001">
    <property type="protein sequence ID" value="SDW52459.1"/>
    <property type="molecule type" value="Genomic_DNA"/>
</dbReference>
<dbReference type="InterPro" id="IPR003646">
    <property type="entry name" value="SH3-like_bac-type"/>
</dbReference>
<reference evidence="2" key="1">
    <citation type="submission" date="2016-10" db="EMBL/GenBank/DDBJ databases">
        <authorList>
            <person name="Varghese N."/>
            <person name="Submissions S."/>
        </authorList>
    </citation>
    <scope>NUCLEOTIDE SEQUENCE [LARGE SCALE GENOMIC DNA]</scope>
    <source>
        <strain evidence="2">DSM 29303</strain>
    </source>
</reference>
<dbReference type="RefSeq" id="WP_036705561.1">
    <property type="nucleotide sequence ID" value="NZ_CP051542.1"/>
</dbReference>
<dbReference type="STRING" id="1545044.SAMN05444276_1011213"/>
<dbReference type="SMART" id="SM00287">
    <property type="entry name" value="SH3b"/>
    <property type="match status" value="1"/>
</dbReference>
<gene>
    <name evidence="1" type="ORF">SAMN05444276_1011213</name>
</gene>